<dbReference type="InterPro" id="IPR005467">
    <property type="entry name" value="His_kinase_dom"/>
</dbReference>
<keyword evidence="6 16" id="KW-0808">Transferase</keyword>
<keyword evidence="9 13" id="KW-1133">Transmembrane helix</keyword>
<evidence type="ECO:0000256" key="10">
    <source>
        <dbReference type="ARBA" id="ARBA00023012"/>
    </source>
</evidence>
<dbReference type="Gene3D" id="3.30.450.20">
    <property type="entry name" value="PAS domain"/>
    <property type="match status" value="1"/>
</dbReference>
<evidence type="ECO:0000256" key="4">
    <source>
        <dbReference type="ARBA" id="ARBA00022475"/>
    </source>
</evidence>
<keyword evidence="12" id="KW-0175">Coiled coil</keyword>
<evidence type="ECO:0000256" key="5">
    <source>
        <dbReference type="ARBA" id="ARBA00022553"/>
    </source>
</evidence>
<evidence type="ECO:0000256" key="1">
    <source>
        <dbReference type="ARBA" id="ARBA00000085"/>
    </source>
</evidence>
<dbReference type="RefSeq" id="WP_349231281.1">
    <property type="nucleotide sequence ID" value="NZ_JBBMFK010000006.1"/>
</dbReference>
<evidence type="ECO:0000313" key="17">
    <source>
        <dbReference type="Proteomes" id="UP001464378"/>
    </source>
</evidence>
<evidence type="ECO:0000256" key="8">
    <source>
        <dbReference type="ARBA" id="ARBA00022777"/>
    </source>
</evidence>
<reference evidence="16 17" key="1">
    <citation type="submission" date="2024-03" db="EMBL/GenBank/DDBJ databases">
        <title>Human intestinal bacterial collection.</title>
        <authorList>
            <person name="Pauvert C."/>
            <person name="Hitch T.C.A."/>
            <person name="Clavel T."/>
        </authorList>
    </citation>
    <scope>NUCLEOTIDE SEQUENCE [LARGE SCALE GENOMIC DNA]</scope>
    <source>
        <strain evidence="16 17">CLA-AP-H29</strain>
    </source>
</reference>
<evidence type="ECO:0000256" key="12">
    <source>
        <dbReference type="SAM" id="Coils"/>
    </source>
</evidence>
<dbReference type="CDD" id="cd12912">
    <property type="entry name" value="PDC2_MCP_like"/>
    <property type="match status" value="1"/>
</dbReference>
<sequence length="606" mass="68103">MGHVFRRVAGRLAGRYRKMSIQMVIALSFTIVAVVGVVFMGLSLVLRFSNATSALLEENTQRVLHQVNLNLDSYLRRMMRISDTMYYRVIKYTDLSGGSLSDGMNLLYEENRDALVSIAVFDGGGALVSAAPLSGLKSSALPQESGWFQAAVDKMENLHFSAPHVQRLFDDPDYRYRWVVSLSRYVQLTRGGITESGVLLVDMSFAGIEQVCRDVELSNGGYLYLIDGDGELIYHPRQQLIYAGLQQENNQAAAAYRDGTRWETFEGSRRQVTVKTVGYTGWKLVGVVPADNLAAGPQQPLLFGLSLLLFSAFLLAFLNFRISAYIADPIRRLEQSIKELEAGKENVEIEEAAGCYEVRRLSHSIRSMVSTMRHLMDDIIEQERQKRRSELEVLQSQINPHFLYNTLDSVIWMTEAGRYDEAIQMVTSLARLFRIALSRGKSVIPLKDELEHALHYMTIQEIRFKKKFSTRITAHPGTEGLYTLKLIVQPILENAIYHGMAGAEDDGLITVDARREGDDLVIDVEDNGMGMRPEVAASLLDENRPEMRTTGSGIGVRNVHRRIRLTFGEGYGLTIFSEPDEGTRVRLRLPALDEEQAAACRREDGL</sequence>
<keyword evidence="11 13" id="KW-0472">Membrane</keyword>
<dbReference type="Pfam" id="PF02743">
    <property type="entry name" value="dCache_1"/>
    <property type="match status" value="1"/>
</dbReference>
<dbReference type="EMBL" id="JBBMFK010000006">
    <property type="protein sequence ID" value="MEQ2442915.1"/>
    <property type="molecule type" value="Genomic_DNA"/>
</dbReference>
<dbReference type="Pfam" id="PF02518">
    <property type="entry name" value="HATPase_c"/>
    <property type="match status" value="1"/>
</dbReference>
<evidence type="ECO:0000256" key="9">
    <source>
        <dbReference type="ARBA" id="ARBA00022989"/>
    </source>
</evidence>
<dbReference type="PANTHER" id="PTHR34220">
    <property type="entry name" value="SENSOR HISTIDINE KINASE YPDA"/>
    <property type="match status" value="1"/>
</dbReference>
<feature type="domain" description="HAMP" evidence="15">
    <location>
        <begin position="324"/>
        <end position="377"/>
    </location>
</feature>
<dbReference type="EC" id="2.7.13.3" evidence="3"/>
<evidence type="ECO:0000256" key="13">
    <source>
        <dbReference type="SAM" id="Phobius"/>
    </source>
</evidence>
<comment type="caution">
    <text evidence="16">The sequence shown here is derived from an EMBL/GenBank/DDBJ whole genome shotgun (WGS) entry which is preliminary data.</text>
</comment>
<feature type="domain" description="Histidine kinase" evidence="14">
    <location>
        <begin position="360"/>
        <end position="593"/>
    </location>
</feature>
<dbReference type="GO" id="GO:0004673">
    <property type="term" value="F:protein histidine kinase activity"/>
    <property type="evidence" value="ECO:0007669"/>
    <property type="project" value="UniProtKB-EC"/>
</dbReference>
<dbReference type="PANTHER" id="PTHR34220:SF7">
    <property type="entry name" value="SENSOR HISTIDINE KINASE YPDA"/>
    <property type="match status" value="1"/>
</dbReference>
<keyword evidence="8 16" id="KW-0418">Kinase</keyword>
<dbReference type="InterPro" id="IPR003594">
    <property type="entry name" value="HATPase_dom"/>
</dbReference>
<dbReference type="SMART" id="SM00387">
    <property type="entry name" value="HATPase_c"/>
    <property type="match status" value="1"/>
</dbReference>
<dbReference type="InterPro" id="IPR010559">
    <property type="entry name" value="Sig_transdc_His_kin_internal"/>
</dbReference>
<dbReference type="Gene3D" id="6.10.340.10">
    <property type="match status" value="1"/>
</dbReference>
<keyword evidence="17" id="KW-1185">Reference proteome</keyword>
<dbReference type="InterPro" id="IPR050640">
    <property type="entry name" value="Bact_2-comp_sensor_kinase"/>
</dbReference>
<gene>
    <name evidence="16" type="ORF">WMO64_05485</name>
</gene>
<proteinExistence type="predicted"/>
<organism evidence="16 17">
    <name type="scientific">Pseudoflavonifractor intestinihominis</name>
    <dbReference type="NCBI Taxonomy" id="3133171"/>
    <lineage>
        <taxon>Bacteria</taxon>
        <taxon>Bacillati</taxon>
        <taxon>Bacillota</taxon>
        <taxon>Clostridia</taxon>
        <taxon>Eubacteriales</taxon>
        <taxon>Oscillospiraceae</taxon>
        <taxon>Pseudoflavonifractor</taxon>
    </lineage>
</organism>
<dbReference type="Proteomes" id="UP001464378">
    <property type="component" value="Unassembled WGS sequence"/>
</dbReference>
<accession>A0ABV1E6K0</accession>
<keyword evidence="7 13" id="KW-0812">Transmembrane</keyword>
<evidence type="ECO:0000259" key="14">
    <source>
        <dbReference type="PROSITE" id="PS50109"/>
    </source>
</evidence>
<keyword evidence="10" id="KW-0902">Two-component regulatory system</keyword>
<feature type="transmembrane region" description="Helical" evidence="13">
    <location>
        <begin position="21"/>
        <end position="46"/>
    </location>
</feature>
<evidence type="ECO:0000256" key="11">
    <source>
        <dbReference type="ARBA" id="ARBA00023136"/>
    </source>
</evidence>
<dbReference type="InterPro" id="IPR033479">
    <property type="entry name" value="dCache_1"/>
</dbReference>
<dbReference type="SUPFAM" id="SSF55874">
    <property type="entry name" value="ATPase domain of HSP90 chaperone/DNA topoisomerase II/histidine kinase"/>
    <property type="match status" value="1"/>
</dbReference>
<dbReference type="Gene3D" id="3.30.565.10">
    <property type="entry name" value="Histidine kinase-like ATPase, C-terminal domain"/>
    <property type="match status" value="1"/>
</dbReference>
<dbReference type="PRINTS" id="PR00344">
    <property type="entry name" value="BCTRLSENSOR"/>
</dbReference>
<dbReference type="InterPro" id="IPR004358">
    <property type="entry name" value="Sig_transdc_His_kin-like_C"/>
</dbReference>
<dbReference type="InterPro" id="IPR036890">
    <property type="entry name" value="HATPase_C_sf"/>
</dbReference>
<evidence type="ECO:0000259" key="15">
    <source>
        <dbReference type="PROSITE" id="PS50885"/>
    </source>
</evidence>
<dbReference type="InterPro" id="IPR003660">
    <property type="entry name" value="HAMP_dom"/>
</dbReference>
<dbReference type="PROSITE" id="PS50109">
    <property type="entry name" value="HIS_KIN"/>
    <property type="match status" value="1"/>
</dbReference>
<dbReference type="PROSITE" id="PS50885">
    <property type="entry name" value="HAMP"/>
    <property type="match status" value="1"/>
</dbReference>
<evidence type="ECO:0000313" key="16">
    <source>
        <dbReference type="EMBL" id="MEQ2442915.1"/>
    </source>
</evidence>
<name>A0ABV1E6K0_9FIRM</name>
<dbReference type="Pfam" id="PF06580">
    <property type="entry name" value="His_kinase"/>
    <property type="match status" value="1"/>
</dbReference>
<protein>
    <recommendedName>
        <fullName evidence="3">histidine kinase</fullName>
        <ecNumber evidence="3">2.7.13.3</ecNumber>
    </recommendedName>
</protein>
<evidence type="ECO:0000256" key="3">
    <source>
        <dbReference type="ARBA" id="ARBA00012438"/>
    </source>
</evidence>
<dbReference type="Pfam" id="PF00672">
    <property type="entry name" value="HAMP"/>
    <property type="match status" value="1"/>
</dbReference>
<evidence type="ECO:0000256" key="6">
    <source>
        <dbReference type="ARBA" id="ARBA00022679"/>
    </source>
</evidence>
<evidence type="ECO:0000256" key="7">
    <source>
        <dbReference type="ARBA" id="ARBA00022692"/>
    </source>
</evidence>
<keyword evidence="4" id="KW-1003">Cell membrane</keyword>
<feature type="coiled-coil region" evidence="12">
    <location>
        <begin position="330"/>
        <end position="392"/>
    </location>
</feature>
<comment type="subcellular location">
    <subcellularLocation>
        <location evidence="2">Cell membrane</location>
        <topology evidence="2">Multi-pass membrane protein</topology>
    </subcellularLocation>
</comment>
<evidence type="ECO:0000256" key="2">
    <source>
        <dbReference type="ARBA" id="ARBA00004651"/>
    </source>
</evidence>
<comment type="catalytic activity">
    <reaction evidence="1">
        <text>ATP + protein L-histidine = ADP + protein N-phospho-L-histidine.</text>
        <dbReference type="EC" id="2.7.13.3"/>
    </reaction>
</comment>
<keyword evidence="5" id="KW-0597">Phosphoprotein</keyword>